<proteinExistence type="inferred from homology"/>
<keyword evidence="6" id="KW-0413">Isomerase</keyword>
<dbReference type="PROSITE" id="PS00396">
    <property type="entry name" value="TOPO_IA_1"/>
    <property type="match status" value="1"/>
</dbReference>
<evidence type="ECO:0000313" key="10">
    <source>
        <dbReference type="EMBL" id="QHS88920.1"/>
    </source>
</evidence>
<dbReference type="GO" id="GO:0003677">
    <property type="term" value="F:DNA binding"/>
    <property type="evidence" value="ECO:0007669"/>
    <property type="project" value="UniProtKB-KW"/>
</dbReference>
<dbReference type="CDD" id="cd00186">
    <property type="entry name" value="TOP1Ac"/>
    <property type="match status" value="1"/>
</dbReference>
<feature type="coiled-coil region" evidence="7">
    <location>
        <begin position="641"/>
        <end position="668"/>
    </location>
</feature>
<dbReference type="Pfam" id="PF01131">
    <property type="entry name" value="Topoisom_bac"/>
    <property type="match status" value="1"/>
</dbReference>
<name>A0A6C0BA62_9ZZZZ</name>
<evidence type="ECO:0000256" key="5">
    <source>
        <dbReference type="ARBA" id="ARBA00023125"/>
    </source>
</evidence>
<dbReference type="Gene3D" id="3.40.50.140">
    <property type="match status" value="1"/>
</dbReference>
<keyword evidence="7" id="KW-0175">Coiled coil</keyword>
<organism evidence="10">
    <name type="scientific">viral metagenome</name>
    <dbReference type="NCBI Taxonomy" id="1070528"/>
    <lineage>
        <taxon>unclassified sequences</taxon>
        <taxon>metagenomes</taxon>
        <taxon>organismal metagenomes</taxon>
    </lineage>
</organism>
<evidence type="ECO:0000256" key="4">
    <source>
        <dbReference type="ARBA" id="ARBA00023029"/>
    </source>
</evidence>
<feature type="domain" description="Toprim" evidence="8">
    <location>
        <begin position="3"/>
        <end position="113"/>
    </location>
</feature>
<evidence type="ECO:0000256" key="2">
    <source>
        <dbReference type="ARBA" id="ARBA00009446"/>
    </source>
</evidence>
<feature type="domain" description="Topo IA-type catalytic" evidence="9">
    <location>
        <begin position="129"/>
        <end position="590"/>
    </location>
</feature>
<keyword evidence="4" id="KW-0799">Topoisomerase</keyword>
<dbReference type="InterPro" id="IPR013825">
    <property type="entry name" value="Topo_IA_cen_sub2"/>
</dbReference>
<dbReference type="SMART" id="SM00493">
    <property type="entry name" value="TOPRIM"/>
    <property type="match status" value="1"/>
</dbReference>
<evidence type="ECO:0000259" key="8">
    <source>
        <dbReference type="PROSITE" id="PS50880"/>
    </source>
</evidence>
<dbReference type="EC" id="5.6.2.1" evidence="3"/>
<evidence type="ECO:0000256" key="1">
    <source>
        <dbReference type="ARBA" id="ARBA00000213"/>
    </source>
</evidence>
<evidence type="ECO:0000256" key="6">
    <source>
        <dbReference type="ARBA" id="ARBA00023235"/>
    </source>
</evidence>
<dbReference type="Gene3D" id="1.10.460.10">
    <property type="entry name" value="Topoisomerase I, domain 2"/>
    <property type="match status" value="2"/>
</dbReference>
<keyword evidence="5" id="KW-0238">DNA-binding</keyword>
<dbReference type="InterPro" id="IPR006171">
    <property type="entry name" value="TOPRIM_dom"/>
</dbReference>
<sequence>MRFSLVIVESPAKCKKIESYLGPGYKCIASFGHLRELKGLDKIQRSDYTVFFDIASDVKKQKHIEFMRKEVLKAEEVILATDDDREGEAIAWHICQIFDLDPTSTKRIIFHEITENALQSAVLYPRTINMNIVHAQQARQILDIVVGFKVSPLLWKHITSQNSLSAGRCQTPALRLVYDNQKDIDASPGKKMYNTLAYFTNKCIPFELTKSLENETDAQYFLHQSIGFEHRFNRSDVKKILREPPEPLTTSKIQQLASNEMRISPKETMKLCQSLYEAGYITYMRTDSKKYSPEFIASIKEYVVKEYNDSAYLHPCIDRLTVGSKEKESITAKKSKKIIGPLPQEAHEAIRPTHISCKKLPEEMSAREKKLYTLIWENALESCMAAATFTTFIASATTHIPEVHYTCTQELIDFAGWKIVKGKFSKVNKEYSYLQQLKIGSILPYKKITCKFAFSGLKQHYTEAKLVQLLEEKGIGRPSTFSTLIDKIQERKYVIKQDIPGKKIECKDFSLEDGTILEETVEKEFGNEKNKLIIQPMGIMVLQFLLEHFDSLFNYDYTKYMEDELDKISNGNVSPWFKICETCWHDTDLICDALKTEKKREIRIDDHHVFMIAKYGPIIKCTIDGKTSFKHIKKDIDMEKLMRSEYTLEEIVEEKKEKEKEKEKKYYQPESIGEYQNHPLFVKKGKFGIYTEWGKNKRSLSKFGNRPIENITLEEVISEIEKNGVPVDGQKPESSIVRLVNDNISIRKGQYGDYIFYKSKKMKKPSFLKLDGCTLDYKACNIIFLKDWILEKYGVQ</sequence>
<dbReference type="EMBL" id="MN739103">
    <property type="protein sequence ID" value="QHS88920.1"/>
    <property type="molecule type" value="Genomic_DNA"/>
</dbReference>
<comment type="catalytic activity">
    <reaction evidence="1">
        <text>ATP-independent breakage of single-stranded DNA, followed by passage and rejoining.</text>
        <dbReference type="EC" id="5.6.2.1"/>
    </reaction>
</comment>
<dbReference type="PROSITE" id="PS50880">
    <property type="entry name" value="TOPRIM"/>
    <property type="match status" value="1"/>
</dbReference>
<dbReference type="InterPro" id="IPR023405">
    <property type="entry name" value="Topo_IA_core_domain"/>
</dbReference>
<dbReference type="PANTHER" id="PTHR42785">
    <property type="entry name" value="DNA TOPOISOMERASE, TYPE IA, CORE"/>
    <property type="match status" value="1"/>
</dbReference>
<dbReference type="PROSITE" id="PS52039">
    <property type="entry name" value="TOPO_IA_2"/>
    <property type="match status" value="1"/>
</dbReference>
<protein>
    <recommendedName>
        <fullName evidence="3">DNA topoisomerase</fullName>
        <ecNumber evidence="3">5.6.2.1</ecNumber>
    </recommendedName>
</protein>
<reference evidence="10" key="1">
    <citation type="journal article" date="2020" name="Nature">
        <title>Giant virus diversity and host interactions through global metagenomics.</title>
        <authorList>
            <person name="Schulz F."/>
            <person name="Roux S."/>
            <person name="Paez-Espino D."/>
            <person name="Jungbluth S."/>
            <person name="Walsh D.A."/>
            <person name="Denef V.J."/>
            <person name="McMahon K.D."/>
            <person name="Konstantinidis K.T."/>
            <person name="Eloe-Fadrosh E.A."/>
            <person name="Kyrpides N.C."/>
            <person name="Woyke T."/>
        </authorList>
    </citation>
    <scope>NUCLEOTIDE SEQUENCE</scope>
    <source>
        <strain evidence="10">GVMAG-M-3300010158-59</strain>
    </source>
</reference>
<comment type="similarity">
    <text evidence="2">Belongs to the type IA topoisomerase family.</text>
</comment>
<dbReference type="Gene3D" id="1.10.290.10">
    <property type="entry name" value="Topoisomerase I, domain 4"/>
    <property type="match status" value="1"/>
</dbReference>
<dbReference type="Pfam" id="PF01751">
    <property type="entry name" value="Toprim"/>
    <property type="match status" value="1"/>
</dbReference>
<dbReference type="PRINTS" id="PR00417">
    <property type="entry name" value="PRTPISMRASEI"/>
</dbReference>
<evidence type="ECO:0000259" key="9">
    <source>
        <dbReference type="PROSITE" id="PS52039"/>
    </source>
</evidence>
<dbReference type="Gene3D" id="2.70.20.10">
    <property type="entry name" value="Topoisomerase I, domain 3"/>
    <property type="match status" value="1"/>
</dbReference>
<dbReference type="InterPro" id="IPR003602">
    <property type="entry name" value="Topo_IA_DNA-bd_dom"/>
</dbReference>
<dbReference type="SMART" id="SM00436">
    <property type="entry name" value="TOP1Bc"/>
    <property type="match status" value="1"/>
</dbReference>
<accession>A0A6C0BA62</accession>
<dbReference type="InterPro" id="IPR013824">
    <property type="entry name" value="Topo_IA_cen_sub1"/>
</dbReference>
<dbReference type="AlphaFoldDB" id="A0A6C0BA62"/>
<evidence type="ECO:0000256" key="7">
    <source>
        <dbReference type="SAM" id="Coils"/>
    </source>
</evidence>
<dbReference type="GO" id="GO:0006265">
    <property type="term" value="P:DNA topological change"/>
    <property type="evidence" value="ECO:0007669"/>
    <property type="project" value="InterPro"/>
</dbReference>
<dbReference type="InterPro" id="IPR003601">
    <property type="entry name" value="Topo_IA_2"/>
</dbReference>
<dbReference type="PANTHER" id="PTHR42785:SF1">
    <property type="entry name" value="DNA TOPOISOMERASE"/>
    <property type="match status" value="1"/>
</dbReference>
<evidence type="ECO:0000256" key="3">
    <source>
        <dbReference type="ARBA" id="ARBA00012891"/>
    </source>
</evidence>
<dbReference type="InterPro" id="IPR023406">
    <property type="entry name" value="Topo_IA_AS"/>
</dbReference>
<dbReference type="SUPFAM" id="SSF56712">
    <property type="entry name" value="Prokaryotic type I DNA topoisomerase"/>
    <property type="match status" value="1"/>
</dbReference>
<dbReference type="GO" id="GO:0003917">
    <property type="term" value="F:DNA topoisomerase type I (single strand cut, ATP-independent) activity"/>
    <property type="evidence" value="ECO:0007669"/>
    <property type="project" value="UniProtKB-EC"/>
</dbReference>
<dbReference type="SMART" id="SM00437">
    <property type="entry name" value="TOP1Ac"/>
    <property type="match status" value="1"/>
</dbReference>
<dbReference type="InterPro" id="IPR000380">
    <property type="entry name" value="Topo_IA"/>
</dbReference>
<dbReference type="InterPro" id="IPR013497">
    <property type="entry name" value="Topo_IA_cen"/>
</dbReference>
<dbReference type="InterPro" id="IPR013826">
    <property type="entry name" value="Topo_IA_cen_sub3"/>
</dbReference>